<dbReference type="GO" id="GO:0004035">
    <property type="term" value="F:alkaline phosphatase activity"/>
    <property type="evidence" value="ECO:0007669"/>
    <property type="project" value="TreeGrafter"/>
</dbReference>
<keyword evidence="1" id="KW-0597">Phosphoprotein</keyword>
<dbReference type="EMBL" id="RCNR01000005">
    <property type="protein sequence ID" value="MUH34960.1"/>
    <property type="molecule type" value="Genomic_DNA"/>
</dbReference>
<keyword evidence="3" id="KW-0460">Magnesium</keyword>
<dbReference type="Pfam" id="PF13653">
    <property type="entry name" value="GDPD_2"/>
    <property type="match status" value="1"/>
</dbReference>
<dbReference type="PRINTS" id="PR00113">
    <property type="entry name" value="ALKPHPHTASE"/>
</dbReference>
<evidence type="ECO:0000256" key="1">
    <source>
        <dbReference type="ARBA" id="ARBA00022553"/>
    </source>
</evidence>
<comment type="similarity">
    <text evidence="4">Belongs to the alkaline phosphatase family.</text>
</comment>
<feature type="binding site" evidence="3">
    <location>
        <position position="500"/>
    </location>
    <ligand>
        <name>Zn(2+)</name>
        <dbReference type="ChEBI" id="CHEBI:29105"/>
        <label>2</label>
    </ligand>
</feature>
<keyword evidence="3" id="KW-0862">Zinc</keyword>
<evidence type="ECO:0000313" key="5">
    <source>
        <dbReference type="EMBL" id="MUH34960.1"/>
    </source>
</evidence>
<reference evidence="5 6" key="1">
    <citation type="journal article" date="2019" name="Mar. Drugs">
        <title>Comparative Genomics and CAZyme Genome Repertoires of Marine Zobellia amurskyensis KMM 3526(T) and Zobellia laminariae KMM 3676(T).</title>
        <authorList>
            <person name="Chernysheva N."/>
            <person name="Bystritskaya E."/>
            <person name="Stenkova A."/>
            <person name="Golovkin I."/>
            <person name="Nedashkovskaya O."/>
            <person name="Isaeva M."/>
        </authorList>
    </citation>
    <scope>NUCLEOTIDE SEQUENCE [LARGE SCALE GENOMIC DNA]</scope>
    <source>
        <strain evidence="5 6">KMM 3526</strain>
    </source>
</reference>
<gene>
    <name evidence="5" type="ORF">D9O36_03825</name>
</gene>
<feature type="binding site" evidence="3">
    <location>
        <position position="491"/>
    </location>
    <ligand>
        <name>Mg(2+)</name>
        <dbReference type="ChEBI" id="CHEBI:18420"/>
    </ligand>
</feature>
<keyword evidence="6" id="KW-1185">Reference proteome</keyword>
<dbReference type="Gene3D" id="3.40.720.10">
    <property type="entry name" value="Alkaline Phosphatase, subunit A"/>
    <property type="match status" value="1"/>
</dbReference>
<dbReference type="SMART" id="SM00098">
    <property type="entry name" value="alkPPc"/>
    <property type="match status" value="1"/>
</dbReference>
<dbReference type="Gene3D" id="3.20.20.190">
    <property type="entry name" value="Phosphatidylinositol (PI) phosphodiesterase"/>
    <property type="match status" value="1"/>
</dbReference>
<comment type="caution">
    <text evidence="5">The sequence shown here is derived from an EMBL/GenBank/DDBJ whole genome shotgun (WGS) entry which is preliminary data.</text>
</comment>
<name>A0A7X2ZRA0_9FLAO</name>
<dbReference type="GO" id="GO:0046872">
    <property type="term" value="F:metal ion binding"/>
    <property type="evidence" value="ECO:0007669"/>
    <property type="project" value="UniProtKB-KW"/>
</dbReference>
<feature type="binding site" evidence="3">
    <location>
        <position position="385"/>
    </location>
    <ligand>
        <name>Mg(2+)</name>
        <dbReference type="ChEBI" id="CHEBI:18420"/>
    </ligand>
</feature>
<dbReference type="SUPFAM" id="SSF53649">
    <property type="entry name" value="Alkaline phosphatase-like"/>
    <property type="match status" value="1"/>
</dbReference>
<evidence type="ECO:0000313" key="6">
    <source>
        <dbReference type="Proteomes" id="UP000540519"/>
    </source>
</evidence>
<evidence type="ECO:0000256" key="4">
    <source>
        <dbReference type="RuleBase" id="RU003946"/>
    </source>
</evidence>
<dbReference type="PANTHER" id="PTHR11596:SF5">
    <property type="entry name" value="ALKALINE PHOSPHATASE"/>
    <property type="match status" value="1"/>
</dbReference>
<dbReference type="OrthoDB" id="9794455at2"/>
<feature type="active site" description="Phosphoserine intermediate" evidence="2">
    <location>
        <position position="332"/>
    </location>
</feature>
<sequence>MHALQSKAITFLTVFLFTNFTLYSQENRKTLIHSHNDYLQNIPFWKAYSNGLDIIEADVFLKNGKLNITHTEAEIIEGNTLQVLYLEPLKYAIENHIGDPTGLMVMLDIKSDAGPTLKKILSVLKKYPEITSRPDLKIVISGHRPNPETYDSYPNYVYFDHQKLESNLEPDDWKKVAFISVNFKNYSEWNGKGRLTQEDYKNVSEAIRKAHDLNKPFRFWGTPDSNTAWKAFSDLGVDIINTDMPHKTATYLNSLKKRTYKNTLSSEVYRPTYATDQKDTLIKNVILLIGDGNGLNQISSAVLANGGELTLSQLKSIGFLKTQSSDDFTTDSAAAGTALATGTKTYNRAIGLNPERQPIENMPEFFSKHNFVSGIITTDHVTGATPASFFAHQKDRSDTELIANDLLKSNISLFIGGGAEDFSFDWKKTDFTLLNNISEIGKNQSDKVGLFLSEGGVPSVLEGRDNALAIATKNGIEFLNSKNKPFFLMVEAAQIDSNGHYNNVGGIVTEGIDFDRAITEAVKFADASGNTLVVITADHETSGFSIPQGNLKESIIEGTFTTFDHTATMVPIFAYGPQSQSFQGVYENSDLFEKIKRALNLEGN</sequence>
<keyword evidence="3" id="KW-0479">Metal-binding</keyword>
<dbReference type="RefSeq" id="WP_155598913.1">
    <property type="nucleotide sequence ID" value="NZ_RCNR01000005.1"/>
</dbReference>
<dbReference type="InterPro" id="IPR001952">
    <property type="entry name" value="Alkaline_phosphatase"/>
</dbReference>
<evidence type="ECO:0000256" key="3">
    <source>
        <dbReference type="PIRSR" id="PIRSR601952-2"/>
    </source>
</evidence>
<feature type="binding site" evidence="3">
    <location>
        <position position="539"/>
    </location>
    <ligand>
        <name>Zn(2+)</name>
        <dbReference type="ChEBI" id="CHEBI:29105"/>
        <label>2</label>
    </ligand>
</feature>
<comment type="cofactor">
    <cofactor evidence="3">
        <name>Mg(2+)</name>
        <dbReference type="ChEBI" id="CHEBI:18420"/>
    </cofactor>
    <text evidence="3">Binds 1 Mg(2+) ion.</text>
</comment>
<dbReference type="GO" id="GO:0008081">
    <property type="term" value="F:phosphoric diester hydrolase activity"/>
    <property type="evidence" value="ECO:0007669"/>
    <property type="project" value="InterPro"/>
</dbReference>
<feature type="binding site" evidence="3">
    <location>
        <position position="291"/>
    </location>
    <ligand>
        <name>Zn(2+)</name>
        <dbReference type="ChEBI" id="CHEBI:29105"/>
        <label>2</label>
    </ligand>
</feature>
<dbReference type="SUPFAM" id="SSF51695">
    <property type="entry name" value="PLC-like phosphodiesterases"/>
    <property type="match status" value="1"/>
</dbReference>
<dbReference type="InterPro" id="IPR017850">
    <property type="entry name" value="Alkaline_phosphatase_core_sf"/>
</dbReference>
<accession>A0A7X2ZRA0</accession>
<feature type="binding site" evidence="3">
    <location>
        <position position="538"/>
    </location>
    <ligand>
        <name>Zn(2+)</name>
        <dbReference type="ChEBI" id="CHEBI:29105"/>
        <label>2</label>
    </ligand>
</feature>
<dbReference type="AlphaFoldDB" id="A0A7X2ZRA0"/>
<dbReference type="InterPro" id="IPR017946">
    <property type="entry name" value="PLC-like_Pdiesterase_TIM-brl"/>
</dbReference>
<feature type="binding site" evidence="3">
    <location>
        <position position="291"/>
    </location>
    <ligand>
        <name>Mg(2+)</name>
        <dbReference type="ChEBI" id="CHEBI:18420"/>
    </ligand>
</feature>
<dbReference type="Proteomes" id="UP000540519">
    <property type="component" value="Unassembled WGS sequence"/>
</dbReference>
<organism evidence="5 6">
    <name type="scientific">Zobellia amurskyensis</name>
    <dbReference type="NCBI Taxonomy" id="248905"/>
    <lineage>
        <taxon>Bacteria</taxon>
        <taxon>Pseudomonadati</taxon>
        <taxon>Bacteroidota</taxon>
        <taxon>Flavobacteriia</taxon>
        <taxon>Flavobacteriales</taxon>
        <taxon>Flavobacteriaceae</taxon>
        <taxon>Zobellia</taxon>
    </lineage>
</organism>
<dbReference type="CDD" id="cd16012">
    <property type="entry name" value="ALP"/>
    <property type="match status" value="1"/>
</dbReference>
<protein>
    <submittedName>
        <fullName evidence="5">Alkaline phosphatase</fullName>
    </submittedName>
</protein>
<dbReference type="Pfam" id="PF00245">
    <property type="entry name" value="Alk_phosphatase"/>
    <property type="match status" value="1"/>
</dbReference>
<comment type="cofactor">
    <cofactor evidence="3">
        <name>Zn(2+)</name>
        <dbReference type="ChEBI" id="CHEBI:29105"/>
    </cofactor>
    <text evidence="3">Binds 2 Zn(2+) ions.</text>
</comment>
<feature type="binding site" evidence="3">
    <location>
        <position position="496"/>
    </location>
    <ligand>
        <name>Zn(2+)</name>
        <dbReference type="ChEBI" id="CHEBI:29105"/>
        <label>2</label>
    </ligand>
</feature>
<dbReference type="PANTHER" id="PTHR11596">
    <property type="entry name" value="ALKALINE PHOSPHATASE"/>
    <property type="match status" value="1"/>
</dbReference>
<dbReference type="GO" id="GO:0006629">
    <property type="term" value="P:lipid metabolic process"/>
    <property type="evidence" value="ECO:0007669"/>
    <property type="project" value="InterPro"/>
</dbReference>
<proteinExistence type="inferred from homology"/>
<evidence type="ECO:0000256" key="2">
    <source>
        <dbReference type="PIRSR" id="PIRSR601952-1"/>
    </source>
</evidence>